<evidence type="ECO:0000313" key="20">
    <source>
        <dbReference type="Proteomes" id="UP000029590"/>
    </source>
</evidence>
<dbReference type="InterPro" id="IPR027417">
    <property type="entry name" value="P-loop_NTPase"/>
</dbReference>
<organism evidence="19 20">
    <name type="scientific">Burkholderia gladioli</name>
    <name type="common">Pseudomonas marginata</name>
    <name type="synonym">Phytomonas marginata</name>
    <dbReference type="NCBI Taxonomy" id="28095"/>
    <lineage>
        <taxon>Bacteria</taxon>
        <taxon>Pseudomonadati</taxon>
        <taxon>Pseudomonadota</taxon>
        <taxon>Betaproteobacteria</taxon>
        <taxon>Burkholderiales</taxon>
        <taxon>Burkholderiaceae</taxon>
        <taxon>Burkholderia</taxon>
    </lineage>
</organism>
<accession>A0AAW3EVG4</accession>
<dbReference type="GO" id="GO:0005524">
    <property type="term" value="F:ATP binding"/>
    <property type="evidence" value="ECO:0007669"/>
    <property type="project" value="UniProtKB-KW"/>
</dbReference>
<name>A0AAW3EVG4_BURGA</name>
<evidence type="ECO:0000256" key="2">
    <source>
        <dbReference type="ARBA" id="ARBA00008883"/>
    </source>
</evidence>
<sequence length="777" mass="83858">MNTPNLNARHSVGLPDEMPDPLGMLRLLRDHAWTVAAITAAVVALAGIYVWLASPVYSASAMIRVEAQGRNALGFAADGQQLVVGQGTGRTDAEIGMLQSRSILDPVVNQYGYEIATAPHTLPILGAIARKFATPGRPSRPWFGLDSYAWGGERIDIEAMQVPPELENRKLRLRALGDGAFALIAPGGAVLLTGKAGETAQMDGVSIRVRRLDARPNTEFDVTAWNGVNALQRFSKQLKILEKGSGTGLVQITFASDRPDRSADVANAIAQGYVAATIAESRANDGKTLDFINRELPRLREELRQAEASLMGYQASTGSLQPTAEAQSYLQGAIEVERQIAMLQLQRTQMAQNFTPDSAPMRNIDQQLAQLTATKARFDARFVRMPESERTNADLSRNAKVAESIYIAMVNKAEELTVRRASTTGDVHIVDNAVRPADPVSPAVPIIMASSLGLGLMLGTLFVFLRSRYLTGVTDSKFIERSLRMPMLASVLYSAQQARLDQAMPRNLAFQPAEARLQRRPALLPSARTAAGAGSAAESLQPASSQYLLARSFPHDASVEALRGLRTALHLHFQQEARPDDGVIVLTGPTPDTGKSFVAANLSVLEAETQKRVLLVDADMRCGRLASFFGKPNAGGLAELLAGRIEIDQAIQPAGVPGLSLISCGRYPGNPSELLMMPAFRRLLDEFKQRFDLVIIDTPPLLAVSDAAIVSHGGGKTVLVLRSGMHTEDEIEETITKLDRAGAWTVGAIFNAVPLRRSERLGYGYSSAYLNHSSAVA</sequence>
<dbReference type="Pfam" id="PF13807">
    <property type="entry name" value="GNVR"/>
    <property type="match status" value="1"/>
</dbReference>
<keyword evidence="5" id="KW-0808">Transferase</keyword>
<comment type="subcellular location">
    <subcellularLocation>
        <location evidence="1">Cell inner membrane</location>
        <topology evidence="1">Multi-pass membrane protein</topology>
    </subcellularLocation>
</comment>
<dbReference type="RefSeq" id="WP_017919577.1">
    <property type="nucleotide sequence ID" value="NZ_CADEPW010000008.1"/>
</dbReference>
<keyword evidence="3" id="KW-1003">Cell membrane</keyword>
<keyword evidence="8" id="KW-0418">Kinase</keyword>
<evidence type="ECO:0000313" key="19">
    <source>
        <dbReference type="EMBL" id="KGC12697.1"/>
    </source>
</evidence>
<keyword evidence="9" id="KW-0067">ATP-binding</keyword>
<dbReference type="InterPro" id="IPR003856">
    <property type="entry name" value="LPS_length_determ_N"/>
</dbReference>
<proteinExistence type="inferred from homology"/>
<evidence type="ECO:0000256" key="7">
    <source>
        <dbReference type="ARBA" id="ARBA00022741"/>
    </source>
</evidence>
<dbReference type="EMBL" id="JPGG01000016">
    <property type="protein sequence ID" value="KGC12697.1"/>
    <property type="molecule type" value="Genomic_DNA"/>
</dbReference>
<keyword evidence="10 15" id="KW-1133">Transmembrane helix</keyword>
<dbReference type="KEGG" id="bgo:BM43_5419"/>
<dbReference type="AlphaFoldDB" id="A0AAW3EVG4"/>
<comment type="similarity">
    <text evidence="2">Belongs to the etk/wzc family.</text>
</comment>
<dbReference type="GO" id="GO:0005886">
    <property type="term" value="C:plasma membrane"/>
    <property type="evidence" value="ECO:0007669"/>
    <property type="project" value="UniProtKB-SubCell"/>
</dbReference>
<feature type="domain" description="Tyrosine-protein kinase G-rich" evidence="18">
    <location>
        <begin position="394"/>
        <end position="467"/>
    </location>
</feature>
<dbReference type="CDD" id="cd05387">
    <property type="entry name" value="BY-kinase"/>
    <property type="match status" value="1"/>
</dbReference>
<feature type="domain" description="Polysaccharide chain length determinant N-terminal" evidence="16">
    <location>
        <begin position="24"/>
        <end position="110"/>
    </location>
</feature>
<feature type="coiled-coil region" evidence="14">
    <location>
        <begin position="289"/>
        <end position="316"/>
    </location>
</feature>
<evidence type="ECO:0000256" key="5">
    <source>
        <dbReference type="ARBA" id="ARBA00022679"/>
    </source>
</evidence>
<dbReference type="PANTHER" id="PTHR32309:SF32">
    <property type="entry name" value="TYROSINE-PROTEIN KINASE ETK-RELATED"/>
    <property type="match status" value="1"/>
</dbReference>
<dbReference type="Gene3D" id="3.40.50.300">
    <property type="entry name" value="P-loop containing nucleotide triphosphate hydrolases"/>
    <property type="match status" value="1"/>
</dbReference>
<evidence type="ECO:0000256" key="11">
    <source>
        <dbReference type="ARBA" id="ARBA00023136"/>
    </source>
</evidence>
<gene>
    <name evidence="19" type="ORF">DM48_2347</name>
</gene>
<dbReference type="InterPro" id="IPR032807">
    <property type="entry name" value="GNVR"/>
</dbReference>
<dbReference type="InterPro" id="IPR050445">
    <property type="entry name" value="Bact_polysacc_biosynth/exp"/>
</dbReference>
<evidence type="ECO:0000256" key="1">
    <source>
        <dbReference type="ARBA" id="ARBA00004429"/>
    </source>
</evidence>
<keyword evidence="14" id="KW-0175">Coiled coil</keyword>
<evidence type="ECO:0000259" key="17">
    <source>
        <dbReference type="Pfam" id="PF13614"/>
    </source>
</evidence>
<evidence type="ECO:0000256" key="3">
    <source>
        <dbReference type="ARBA" id="ARBA00022475"/>
    </source>
</evidence>
<dbReference type="Pfam" id="PF02706">
    <property type="entry name" value="Wzz"/>
    <property type="match status" value="1"/>
</dbReference>
<keyword evidence="12" id="KW-0829">Tyrosine-protein kinase</keyword>
<keyword evidence="7" id="KW-0547">Nucleotide-binding</keyword>
<dbReference type="NCBIfam" id="TIGR01007">
    <property type="entry name" value="eps_fam"/>
    <property type="match status" value="1"/>
</dbReference>
<keyword evidence="6 15" id="KW-0812">Transmembrane</keyword>
<evidence type="ECO:0000256" key="9">
    <source>
        <dbReference type="ARBA" id="ARBA00022840"/>
    </source>
</evidence>
<keyword evidence="4" id="KW-0997">Cell inner membrane</keyword>
<comment type="caution">
    <text evidence="19">The sequence shown here is derived from an EMBL/GenBank/DDBJ whole genome shotgun (WGS) entry which is preliminary data.</text>
</comment>
<evidence type="ECO:0000256" key="4">
    <source>
        <dbReference type="ARBA" id="ARBA00022519"/>
    </source>
</evidence>
<dbReference type="InterPro" id="IPR005702">
    <property type="entry name" value="Wzc-like_C"/>
</dbReference>
<reference evidence="19 20" key="1">
    <citation type="submission" date="2014-04" db="EMBL/GenBank/DDBJ databases">
        <authorList>
            <person name="Bishop-Lilly K.A."/>
            <person name="Broomall S.M."/>
            <person name="Chain P.S."/>
            <person name="Chertkov O."/>
            <person name="Coyne S.R."/>
            <person name="Daligault H.E."/>
            <person name="Davenport K.W."/>
            <person name="Erkkila T."/>
            <person name="Frey K.G."/>
            <person name="Gibbons H.S."/>
            <person name="Gu W."/>
            <person name="Jaissle J."/>
            <person name="Johnson S.L."/>
            <person name="Koroleva G.I."/>
            <person name="Ladner J.T."/>
            <person name="Lo C.-C."/>
            <person name="Minogue T.D."/>
            <person name="Munk C."/>
            <person name="Palacios G.F."/>
            <person name="Redden C.L."/>
            <person name="Rosenzweig C.N."/>
            <person name="Scholz M.B."/>
            <person name="Teshima H."/>
            <person name="Xu Y."/>
        </authorList>
    </citation>
    <scope>NUCLEOTIDE SEQUENCE [LARGE SCALE GENOMIC DNA]</scope>
    <source>
        <strain evidence="20">gladioli</strain>
    </source>
</reference>
<dbReference type="PANTHER" id="PTHR32309">
    <property type="entry name" value="TYROSINE-PROTEIN KINASE"/>
    <property type="match status" value="1"/>
</dbReference>
<comment type="catalytic activity">
    <reaction evidence="13">
        <text>L-tyrosyl-[protein] + ATP = O-phospho-L-tyrosyl-[protein] + ADP + H(+)</text>
        <dbReference type="Rhea" id="RHEA:10596"/>
        <dbReference type="Rhea" id="RHEA-COMP:10136"/>
        <dbReference type="Rhea" id="RHEA-COMP:20101"/>
        <dbReference type="ChEBI" id="CHEBI:15378"/>
        <dbReference type="ChEBI" id="CHEBI:30616"/>
        <dbReference type="ChEBI" id="CHEBI:46858"/>
        <dbReference type="ChEBI" id="CHEBI:61978"/>
        <dbReference type="ChEBI" id="CHEBI:456216"/>
    </reaction>
</comment>
<evidence type="ECO:0000259" key="18">
    <source>
        <dbReference type="Pfam" id="PF13807"/>
    </source>
</evidence>
<evidence type="ECO:0000256" key="8">
    <source>
        <dbReference type="ARBA" id="ARBA00022777"/>
    </source>
</evidence>
<dbReference type="Proteomes" id="UP000029590">
    <property type="component" value="Unassembled WGS sequence"/>
</dbReference>
<evidence type="ECO:0000259" key="16">
    <source>
        <dbReference type="Pfam" id="PF02706"/>
    </source>
</evidence>
<feature type="domain" description="AAA" evidence="17">
    <location>
        <begin position="593"/>
        <end position="705"/>
    </location>
</feature>
<evidence type="ECO:0000256" key="14">
    <source>
        <dbReference type="SAM" id="Coils"/>
    </source>
</evidence>
<evidence type="ECO:0000256" key="10">
    <source>
        <dbReference type="ARBA" id="ARBA00022989"/>
    </source>
</evidence>
<dbReference type="Pfam" id="PF23607">
    <property type="entry name" value="WZC_N"/>
    <property type="match status" value="1"/>
</dbReference>
<dbReference type="Pfam" id="PF13614">
    <property type="entry name" value="AAA_31"/>
    <property type="match status" value="1"/>
</dbReference>
<keyword evidence="11 15" id="KW-0472">Membrane</keyword>
<evidence type="ECO:0000256" key="6">
    <source>
        <dbReference type="ARBA" id="ARBA00022692"/>
    </source>
</evidence>
<dbReference type="InterPro" id="IPR025669">
    <property type="entry name" value="AAA_dom"/>
</dbReference>
<dbReference type="SUPFAM" id="SSF52540">
    <property type="entry name" value="P-loop containing nucleoside triphosphate hydrolases"/>
    <property type="match status" value="1"/>
</dbReference>
<evidence type="ECO:0000256" key="12">
    <source>
        <dbReference type="ARBA" id="ARBA00023137"/>
    </source>
</evidence>
<protein>
    <submittedName>
        <fullName evidence="19">Capsular exopolysaccharide family domain protein</fullName>
    </submittedName>
</protein>
<evidence type="ECO:0000256" key="13">
    <source>
        <dbReference type="ARBA" id="ARBA00053015"/>
    </source>
</evidence>
<dbReference type="GO" id="GO:0004713">
    <property type="term" value="F:protein tyrosine kinase activity"/>
    <property type="evidence" value="ECO:0007669"/>
    <property type="project" value="UniProtKB-KW"/>
</dbReference>
<evidence type="ECO:0000256" key="15">
    <source>
        <dbReference type="SAM" id="Phobius"/>
    </source>
</evidence>
<feature type="transmembrane region" description="Helical" evidence="15">
    <location>
        <begin position="32"/>
        <end position="52"/>
    </location>
</feature>